<reference evidence="1 2" key="1">
    <citation type="submission" date="2020-01" db="EMBL/GenBank/DDBJ databases">
        <title>Draft genome sequence of Aspergillus udagawae IFM 46972.</title>
        <authorList>
            <person name="Takahashi H."/>
            <person name="Yaguchi T."/>
        </authorList>
    </citation>
    <scope>NUCLEOTIDE SEQUENCE [LARGE SCALE GENOMIC DNA]</scope>
    <source>
        <strain evidence="1 2">IFM 46972</strain>
    </source>
</reference>
<protein>
    <submittedName>
        <fullName evidence="1">Uncharacterized protein</fullName>
    </submittedName>
</protein>
<name>A0A8H3NJN8_9EURO</name>
<accession>A0A8H3NJN8</accession>
<comment type="caution">
    <text evidence="1">The sequence shown here is derived from an EMBL/GenBank/DDBJ whole genome shotgun (WGS) entry which is preliminary data.</text>
</comment>
<evidence type="ECO:0000313" key="2">
    <source>
        <dbReference type="Proteomes" id="UP000465221"/>
    </source>
</evidence>
<dbReference type="Proteomes" id="UP000465221">
    <property type="component" value="Unassembled WGS sequence"/>
</dbReference>
<sequence>MPRHRLTFMVRTGTWNRMPLENLYGFPVDRLFTSLARSILLGICLRSGYEAQNRRHLELQVPGLSPADMSLILVVDHLVKHNEHTKPPVKHTVPCLYLHTYPEWTANVPGRHSDKHAAIQHTMKAEAHVLKQTTDSRPRKLCIEVASFFVQEDSR</sequence>
<evidence type="ECO:0000313" key="1">
    <source>
        <dbReference type="EMBL" id="GFF35021.1"/>
    </source>
</evidence>
<organism evidence="1 2">
    <name type="scientific">Aspergillus udagawae</name>
    <dbReference type="NCBI Taxonomy" id="91492"/>
    <lineage>
        <taxon>Eukaryota</taxon>
        <taxon>Fungi</taxon>
        <taxon>Dikarya</taxon>
        <taxon>Ascomycota</taxon>
        <taxon>Pezizomycotina</taxon>
        <taxon>Eurotiomycetes</taxon>
        <taxon>Eurotiomycetidae</taxon>
        <taxon>Eurotiales</taxon>
        <taxon>Aspergillaceae</taxon>
        <taxon>Aspergillus</taxon>
        <taxon>Aspergillus subgen. Fumigati</taxon>
    </lineage>
</organism>
<proteinExistence type="predicted"/>
<dbReference type="AlphaFoldDB" id="A0A8H3NJN8"/>
<gene>
    <name evidence="1" type="ORF">IFM46972_04418</name>
</gene>
<dbReference type="EMBL" id="BLKC01000025">
    <property type="protein sequence ID" value="GFF35021.1"/>
    <property type="molecule type" value="Genomic_DNA"/>
</dbReference>